<comment type="caution">
    <text evidence="2">The sequence shown here is derived from an EMBL/GenBank/DDBJ whole genome shotgun (WGS) entry which is preliminary data.</text>
</comment>
<keyword evidence="1" id="KW-0812">Transmembrane</keyword>
<dbReference type="AlphaFoldDB" id="X6N524"/>
<feature type="transmembrane region" description="Helical" evidence="1">
    <location>
        <begin position="232"/>
        <end position="258"/>
    </location>
</feature>
<proteinExistence type="predicted"/>
<sequence>MFLSMHIVTSAIPFVPFLFGKNIWPYFGLSLLMGLNGSNNSSTPIMNAYVADILPAHLRTMGYSLMYLAGGIGLLLGSVPLLSQTFFFFYTCCIKKGPLLIFLAYSLYYHCLLVVIALDEMIGAATSIILGNLWGDVAIVVAMLLLYFTQLVLLIIYLQESLPETRHQHKINRSANPISPLLRSRENPIVFWTSVIQFLISLPETGVLDTIIPYILDQLEKNDTKEANTLTGLFLVDCALGMMFGSVLYLFIFSFFLLRKKNTVNIPPSPPPSSENSYQSINLYNLFACCCHHRHYFVMIDLFATFLTSPTIFRFKHSVNRYITDLDVVVFGGLYQLEPLYCAGAIVWIWHHLWNDRLFRIQWNCFPLFDRRRARSFCSFPHSQKTCNNFCIGFGIVFAWRSLTFCIAPFSFAAMYKGFKAVGFPAMPYIIATLMCLCAVPIITNPLAKILAITPDTEKKLNSAILHRPYPSVPAGKTIF</sequence>
<accession>X6N524</accession>
<keyword evidence="1" id="KW-1133">Transmembrane helix</keyword>
<feature type="transmembrane region" description="Helical" evidence="1">
    <location>
        <begin position="426"/>
        <end position="444"/>
    </location>
</feature>
<feature type="transmembrane region" description="Helical" evidence="1">
    <location>
        <begin position="65"/>
        <end position="92"/>
    </location>
</feature>
<dbReference type="Proteomes" id="UP000023152">
    <property type="component" value="Unassembled WGS sequence"/>
</dbReference>
<feature type="transmembrane region" description="Helical" evidence="1">
    <location>
        <begin position="138"/>
        <end position="158"/>
    </location>
</feature>
<feature type="transmembrane region" description="Helical" evidence="1">
    <location>
        <begin position="390"/>
        <end position="414"/>
    </location>
</feature>
<dbReference type="SUPFAM" id="SSF103473">
    <property type="entry name" value="MFS general substrate transporter"/>
    <property type="match status" value="1"/>
</dbReference>
<evidence type="ECO:0000313" key="3">
    <source>
        <dbReference type="Proteomes" id="UP000023152"/>
    </source>
</evidence>
<dbReference type="InterPro" id="IPR036259">
    <property type="entry name" value="MFS_trans_sf"/>
</dbReference>
<organism evidence="2 3">
    <name type="scientific">Reticulomyxa filosa</name>
    <dbReference type="NCBI Taxonomy" id="46433"/>
    <lineage>
        <taxon>Eukaryota</taxon>
        <taxon>Sar</taxon>
        <taxon>Rhizaria</taxon>
        <taxon>Retaria</taxon>
        <taxon>Foraminifera</taxon>
        <taxon>Monothalamids</taxon>
        <taxon>Reticulomyxidae</taxon>
        <taxon>Reticulomyxa</taxon>
    </lineage>
</organism>
<name>X6N524_RETFI</name>
<dbReference type="EMBL" id="ASPP01012648">
    <property type="protein sequence ID" value="ETO20392.1"/>
    <property type="molecule type" value="Genomic_DNA"/>
</dbReference>
<reference evidence="2 3" key="1">
    <citation type="journal article" date="2013" name="Curr. Biol.">
        <title>The Genome of the Foraminiferan Reticulomyxa filosa.</title>
        <authorList>
            <person name="Glockner G."/>
            <person name="Hulsmann N."/>
            <person name="Schleicher M."/>
            <person name="Noegel A.A."/>
            <person name="Eichinger L."/>
            <person name="Gallinger C."/>
            <person name="Pawlowski J."/>
            <person name="Sierra R."/>
            <person name="Euteneuer U."/>
            <person name="Pillet L."/>
            <person name="Moustafa A."/>
            <person name="Platzer M."/>
            <person name="Groth M."/>
            <person name="Szafranski K."/>
            <person name="Schliwa M."/>
        </authorList>
    </citation>
    <scope>NUCLEOTIDE SEQUENCE [LARGE SCALE GENOMIC DNA]</scope>
</reference>
<evidence type="ECO:0000313" key="2">
    <source>
        <dbReference type="EMBL" id="ETO20392.1"/>
    </source>
</evidence>
<feature type="transmembrane region" description="Helical" evidence="1">
    <location>
        <begin position="99"/>
        <end position="118"/>
    </location>
</feature>
<keyword evidence="1" id="KW-0472">Membrane</keyword>
<evidence type="ECO:0000256" key="1">
    <source>
        <dbReference type="SAM" id="Phobius"/>
    </source>
</evidence>
<keyword evidence="3" id="KW-1185">Reference proteome</keyword>
<gene>
    <name evidence="2" type="ORF">RFI_16825</name>
</gene>
<dbReference type="Gene3D" id="1.20.1250.20">
    <property type="entry name" value="MFS general substrate transporter like domains"/>
    <property type="match status" value="1"/>
</dbReference>
<protein>
    <submittedName>
        <fullName evidence="2">Uncharacterized protein</fullName>
    </submittedName>
</protein>